<keyword evidence="4" id="KW-1185">Reference proteome</keyword>
<feature type="transmembrane region" description="Helical" evidence="2">
    <location>
        <begin position="57"/>
        <end position="76"/>
    </location>
</feature>
<feature type="transmembrane region" description="Helical" evidence="2">
    <location>
        <begin position="152"/>
        <end position="171"/>
    </location>
</feature>
<organism evidence="3 4">
    <name type="scientific">Nocardioides panaciterrulae</name>
    <dbReference type="NCBI Taxonomy" id="661492"/>
    <lineage>
        <taxon>Bacteria</taxon>
        <taxon>Bacillati</taxon>
        <taxon>Actinomycetota</taxon>
        <taxon>Actinomycetes</taxon>
        <taxon>Propionibacteriales</taxon>
        <taxon>Nocardioidaceae</taxon>
        <taxon>Nocardioides</taxon>
    </lineage>
</organism>
<keyword evidence="2" id="KW-0812">Transmembrane</keyword>
<feature type="transmembrane region" description="Helical" evidence="2">
    <location>
        <begin position="204"/>
        <end position="225"/>
    </location>
</feature>
<accession>A0A7Y9E622</accession>
<feature type="region of interest" description="Disordered" evidence="1">
    <location>
        <begin position="1"/>
        <end position="24"/>
    </location>
</feature>
<protein>
    <submittedName>
        <fullName evidence="3">Putative membrane-anchored protein</fullName>
    </submittedName>
</protein>
<name>A0A7Y9E622_9ACTN</name>
<keyword evidence="2" id="KW-1133">Transmembrane helix</keyword>
<dbReference type="InterPro" id="IPR007136">
    <property type="entry name" value="DUF347"/>
</dbReference>
<evidence type="ECO:0000256" key="1">
    <source>
        <dbReference type="SAM" id="MobiDB-lite"/>
    </source>
</evidence>
<keyword evidence="2" id="KW-0472">Membrane</keyword>
<evidence type="ECO:0000313" key="3">
    <source>
        <dbReference type="EMBL" id="NYD41585.1"/>
    </source>
</evidence>
<feature type="transmembrane region" description="Helical" evidence="2">
    <location>
        <begin position="88"/>
        <end position="106"/>
    </location>
</feature>
<dbReference type="Proteomes" id="UP000535511">
    <property type="component" value="Unassembled WGS sequence"/>
</dbReference>
<proteinExistence type="predicted"/>
<comment type="caution">
    <text evidence="3">The sequence shown here is derived from an EMBL/GenBank/DDBJ whole genome shotgun (WGS) entry which is preliminary data.</text>
</comment>
<feature type="transmembrane region" description="Helical" evidence="2">
    <location>
        <begin position="112"/>
        <end position="132"/>
    </location>
</feature>
<evidence type="ECO:0000256" key="2">
    <source>
        <dbReference type="SAM" id="Phobius"/>
    </source>
</evidence>
<dbReference type="AlphaFoldDB" id="A0A7Y9E622"/>
<feature type="transmembrane region" description="Helical" evidence="2">
    <location>
        <begin position="177"/>
        <end position="197"/>
    </location>
</feature>
<feature type="compositionally biased region" description="Low complexity" evidence="1">
    <location>
        <begin position="1"/>
        <end position="11"/>
    </location>
</feature>
<dbReference type="EMBL" id="JACCBG010000001">
    <property type="protein sequence ID" value="NYD41585.1"/>
    <property type="molecule type" value="Genomic_DNA"/>
</dbReference>
<dbReference type="RefSeq" id="WP_218851387.1">
    <property type="nucleotide sequence ID" value="NZ_JACCBG010000001.1"/>
</dbReference>
<evidence type="ECO:0000313" key="4">
    <source>
        <dbReference type="Proteomes" id="UP000535511"/>
    </source>
</evidence>
<sequence>MTSSPTTSTSSLRATPQPSGRREPLAAKVPEITALFWVIKVLTTGMGEAASDGLGEASLVLGGLVGVGGFVLALWLQLRSDRYHAPTYWFCVSMVAVFGTMVADVLHVATGLSYYVTSAFYALLVAGLFAWWRRAEGTLSIHHIDTRRRERFYWATVLATFALGTAVGDLTGLTMHLGFLAAGLLFLAAILVPLAAWRLGVNGTLCFWAAYVLTRPLGASFADWIGKEHEIGGGLGFGDLNLTGLLVLAIALLVTWAHRSGHDVQRPIPVDAEA</sequence>
<dbReference type="Pfam" id="PF03988">
    <property type="entry name" value="DUF347"/>
    <property type="match status" value="4"/>
</dbReference>
<gene>
    <name evidence="3" type="ORF">BJZ21_001668</name>
</gene>
<feature type="transmembrane region" description="Helical" evidence="2">
    <location>
        <begin position="237"/>
        <end position="257"/>
    </location>
</feature>
<reference evidence="3 4" key="1">
    <citation type="submission" date="2020-07" db="EMBL/GenBank/DDBJ databases">
        <title>Sequencing the genomes of 1000 actinobacteria strains.</title>
        <authorList>
            <person name="Klenk H.-P."/>
        </authorList>
    </citation>
    <scope>NUCLEOTIDE SEQUENCE [LARGE SCALE GENOMIC DNA]</scope>
    <source>
        <strain evidence="3 4">DSM 21350</strain>
    </source>
</reference>